<protein>
    <submittedName>
        <fullName evidence="1">Uncharacterized protein</fullName>
    </submittedName>
</protein>
<accession>A0A6C0IHM1</accession>
<organism evidence="1">
    <name type="scientific">viral metagenome</name>
    <dbReference type="NCBI Taxonomy" id="1070528"/>
    <lineage>
        <taxon>unclassified sequences</taxon>
        <taxon>metagenomes</taxon>
        <taxon>organismal metagenomes</taxon>
    </lineage>
</organism>
<proteinExistence type="predicted"/>
<dbReference type="AlphaFoldDB" id="A0A6C0IHM1"/>
<sequence>MTQTLSNHFKRNPWRGWANEKPSFRQRTIMFKKCGKKCFLGSKKSFPICKKNTCKVSKKGLYAAYIRARQYHKQNISVKAKKMIKKM</sequence>
<reference evidence="1" key="1">
    <citation type="journal article" date="2020" name="Nature">
        <title>Giant virus diversity and host interactions through global metagenomics.</title>
        <authorList>
            <person name="Schulz F."/>
            <person name="Roux S."/>
            <person name="Paez-Espino D."/>
            <person name="Jungbluth S."/>
            <person name="Walsh D.A."/>
            <person name="Denef V.J."/>
            <person name="McMahon K.D."/>
            <person name="Konstantinidis K.T."/>
            <person name="Eloe-Fadrosh E.A."/>
            <person name="Kyrpides N.C."/>
            <person name="Woyke T."/>
        </authorList>
    </citation>
    <scope>NUCLEOTIDE SEQUENCE</scope>
    <source>
        <strain evidence="1">GVMAG-M-3300023184-86</strain>
    </source>
</reference>
<name>A0A6C0IHM1_9ZZZZ</name>
<evidence type="ECO:0000313" key="1">
    <source>
        <dbReference type="EMBL" id="QHT91965.1"/>
    </source>
</evidence>
<dbReference type="EMBL" id="MN740172">
    <property type="protein sequence ID" value="QHT91965.1"/>
    <property type="molecule type" value="Genomic_DNA"/>
</dbReference>